<evidence type="ECO:0000313" key="2">
    <source>
        <dbReference type="EMBL" id="RKR73590.1"/>
    </source>
</evidence>
<reference evidence="2 3" key="1">
    <citation type="submission" date="2018-10" db="EMBL/GenBank/DDBJ databases">
        <title>Sequencing the genomes of 1000 actinobacteria strains.</title>
        <authorList>
            <person name="Klenk H.-P."/>
        </authorList>
    </citation>
    <scope>NUCLEOTIDE SEQUENCE [LARGE SCALE GENOMIC DNA]</scope>
    <source>
        <strain evidence="2 3">DSM 17894</strain>
    </source>
</reference>
<dbReference type="Pfam" id="PF01547">
    <property type="entry name" value="SBP_bac_1"/>
    <property type="match status" value="1"/>
</dbReference>
<dbReference type="InterPro" id="IPR006059">
    <property type="entry name" value="SBP"/>
</dbReference>
<dbReference type="Gene3D" id="3.40.190.10">
    <property type="entry name" value="Periplasmic binding protein-like II"/>
    <property type="match status" value="2"/>
</dbReference>
<dbReference type="OrthoDB" id="2509690at2"/>
<dbReference type="PROSITE" id="PS51257">
    <property type="entry name" value="PROKAR_LIPOPROTEIN"/>
    <property type="match status" value="1"/>
</dbReference>
<dbReference type="AlphaFoldDB" id="A0A495ID82"/>
<gene>
    <name evidence="2" type="ORF">C8E83_0683</name>
</gene>
<organism evidence="2 3">
    <name type="scientific">Frondihabitans australicus</name>
    <dbReference type="NCBI Taxonomy" id="386892"/>
    <lineage>
        <taxon>Bacteria</taxon>
        <taxon>Bacillati</taxon>
        <taxon>Actinomycetota</taxon>
        <taxon>Actinomycetes</taxon>
        <taxon>Micrococcales</taxon>
        <taxon>Microbacteriaceae</taxon>
        <taxon>Frondihabitans</taxon>
    </lineage>
</organism>
<name>A0A495ID82_9MICO</name>
<dbReference type="PANTHER" id="PTHR43649">
    <property type="entry name" value="ARABINOSE-BINDING PROTEIN-RELATED"/>
    <property type="match status" value="1"/>
</dbReference>
<dbReference type="SUPFAM" id="SSF53850">
    <property type="entry name" value="Periplasmic binding protein-like II"/>
    <property type="match status" value="1"/>
</dbReference>
<dbReference type="PANTHER" id="PTHR43649:SF12">
    <property type="entry name" value="DIACETYLCHITOBIOSE BINDING PROTEIN DASA"/>
    <property type="match status" value="1"/>
</dbReference>
<feature type="chain" id="PRO_5038732884" evidence="1">
    <location>
        <begin position="26"/>
        <end position="444"/>
    </location>
</feature>
<dbReference type="InterPro" id="IPR050490">
    <property type="entry name" value="Bact_solute-bd_prot1"/>
</dbReference>
<accession>A0A495ID82</accession>
<keyword evidence="3" id="KW-1185">Reference proteome</keyword>
<feature type="signal peptide" evidence="1">
    <location>
        <begin position="1"/>
        <end position="25"/>
    </location>
</feature>
<comment type="caution">
    <text evidence="2">The sequence shown here is derived from an EMBL/GenBank/DDBJ whole genome shotgun (WGS) entry which is preliminary data.</text>
</comment>
<sequence length="444" mass="46966">MFSRRFLVRAAASVVGVTLVAGSLAACSAGGSSSSSGSGGKVTISFLTQNDSQSVATGKKYIAAFEKAYPNITVKMDTQPAGTQGDNLTKTKLSTGEMDDVFYYNDGSLLQALDPDKQLVDLSDQSWVKGLTKDFKQVVSTSKGLYGAPVGTSFAGGVLYNKKVYSKLGLSVPTSWAEFMSNSEKIKAQDPSVTPILQTYGDDWTAQLFVLGDFANVAKADPKWASNYTKGKEKYSNQPALAGFQHQQDTKDAGLYNKDFASVTNIQGMKLLADGNAAQYPMLTASLATVAQNEPSELNDIGFFALPADNAADTQATIWQPNAFYIPKTTTGDKLDAAKKFIAYISSSKTGCKLQQSTGVVTGPFVNSACKLSGSVPAAVTDEQKYFDSGATSSALEFLSPIKGPNLPSITVQVGSGISTAKQGAALYDQDVKKQAQQLGLPGW</sequence>
<dbReference type="RefSeq" id="WP_121368441.1">
    <property type="nucleotide sequence ID" value="NZ_RBKS01000001.1"/>
</dbReference>
<evidence type="ECO:0000256" key="1">
    <source>
        <dbReference type="SAM" id="SignalP"/>
    </source>
</evidence>
<keyword evidence="1" id="KW-0732">Signal</keyword>
<dbReference type="Proteomes" id="UP000280008">
    <property type="component" value="Unassembled WGS sequence"/>
</dbReference>
<dbReference type="EMBL" id="RBKS01000001">
    <property type="protein sequence ID" value="RKR73590.1"/>
    <property type="molecule type" value="Genomic_DNA"/>
</dbReference>
<protein>
    <submittedName>
        <fullName evidence="2">Carbohydrate ABC transporter substrate-binding protein (CUT1 family)</fullName>
    </submittedName>
</protein>
<evidence type="ECO:0000313" key="3">
    <source>
        <dbReference type="Proteomes" id="UP000280008"/>
    </source>
</evidence>
<proteinExistence type="predicted"/>